<evidence type="ECO:0000256" key="3">
    <source>
        <dbReference type="ARBA" id="ARBA00025745"/>
    </source>
</evidence>
<dbReference type="InterPro" id="IPR019151">
    <property type="entry name" value="Proteasome_assmbl_chaperone_2"/>
</dbReference>
<dbReference type="GO" id="GO:0043248">
    <property type="term" value="P:proteasome assembly"/>
    <property type="evidence" value="ECO:0007669"/>
    <property type="project" value="TreeGrafter"/>
</dbReference>
<name>A0A8J6DZX2_9EUKA</name>
<comment type="caution">
    <text evidence="4">The sequence shown here is derived from an EMBL/GenBank/DDBJ whole genome shotgun (WGS) entry which is preliminary data.</text>
</comment>
<dbReference type="Proteomes" id="UP000717585">
    <property type="component" value="Unassembled WGS sequence"/>
</dbReference>
<keyword evidence="5" id="KW-1185">Reference proteome</keyword>
<reference evidence="4" key="1">
    <citation type="submission" date="2021-05" db="EMBL/GenBank/DDBJ databases">
        <title>A free-living protist that lacks canonical eukaryotic 1 DNA replication and segregation systems.</title>
        <authorList>
            <person name="Salas-Leiva D.E."/>
            <person name="Tromer E.C."/>
            <person name="Curtis B.A."/>
            <person name="Jerlstrom-Hultqvist J."/>
            <person name="Kolisko M."/>
            <person name="Yi Z."/>
            <person name="Salas-Leiva J.S."/>
            <person name="Gallot-Lavallee L."/>
            <person name="Kops G.J.P.L."/>
            <person name="Archibald J.M."/>
            <person name="Simpson A.G.B."/>
            <person name="Roger A.J."/>
        </authorList>
    </citation>
    <scope>NUCLEOTIDE SEQUENCE</scope>
    <source>
        <strain evidence="4">BICM</strain>
    </source>
</reference>
<evidence type="ECO:0000256" key="2">
    <source>
        <dbReference type="ARBA" id="ARBA00023186"/>
    </source>
</evidence>
<dbReference type="GO" id="GO:0005634">
    <property type="term" value="C:nucleus"/>
    <property type="evidence" value="ECO:0007669"/>
    <property type="project" value="TreeGrafter"/>
</dbReference>
<keyword evidence="2" id="KW-0143">Chaperone</keyword>
<protein>
    <recommendedName>
        <fullName evidence="1">Proteasome assembly chaperone 2</fullName>
    </recommendedName>
</protein>
<dbReference type="PANTHER" id="PTHR12970">
    <property type="entry name" value="PROTEASOME ASSEMBLY CHAPERONE 2"/>
    <property type="match status" value="1"/>
</dbReference>
<proteinExistence type="inferred from homology"/>
<dbReference type="GO" id="GO:0000502">
    <property type="term" value="C:proteasome complex"/>
    <property type="evidence" value="ECO:0007669"/>
    <property type="project" value="UniProtKB-KW"/>
</dbReference>
<dbReference type="EMBL" id="JAHDYR010000016">
    <property type="protein sequence ID" value="KAG9394254.1"/>
    <property type="molecule type" value="Genomic_DNA"/>
</dbReference>
<dbReference type="Pfam" id="PF09754">
    <property type="entry name" value="PAC2"/>
    <property type="match status" value="1"/>
</dbReference>
<accession>A0A8J6DZX2</accession>
<dbReference type="InterPro" id="IPR038389">
    <property type="entry name" value="PSMG2_sf"/>
</dbReference>
<dbReference type="AlphaFoldDB" id="A0A8J6DZX2"/>
<evidence type="ECO:0000313" key="5">
    <source>
        <dbReference type="Proteomes" id="UP000717585"/>
    </source>
</evidence>
<dbReference type="OrthoDB" id="10260712at2759"/>
<evidence type="ECO:0000256" key="1">
    <source>
        <dbReference type="ARBA" id="ARBA00019186"/>
    </source>
</evidence>
<evidence type="ECO:0000313" key="4">
    <source>
        <dbReference type="EMBL" id="KAG9394254.1"/>
    </source>
</evidence>
<organism evidence="4 5">
    <name type="scientific">Carpediemonas membranifera</name>
    <dbReference type="NCBI Taxonomy" id="201153"/>
    <lineage>
        <taxon>Eukaryota</taxon>
        <taxon>Metamonada</taxon>
        <taxon>Carpediemonas-like organisms</taxon>
        <taxon>Carpediemonas</taxon>
    </lineage>
</organism>
<dbReference type="PANTHER" id="PTHR12970:SF1">
    <property type="entry name" value="PROTEASOME ASSEMBLY CHAPERONE 2"/>
    <property type="match status" value="1"/>
</dbReference>
<dbReference type="Gene3D" id="3.40.50.10900">
    <property type="entry name" value="PAC-like subunit"/>
    <property type="match status" value="1"/>
</dbReference>
<dbReference type="InterPro" id="IPR016562">
    <property type="entry name" value="Proteasome_assmbl_chp_2_euk"/>
</dbReference>
<gene>
    <name evidence="4" type="ORF">J8273_4356</name>
</gene>
<comment type="similarity">
    <text evidence="3">Belongs to the PSMG2 family.</text>
</comment>
<keyword evidence="4" id="KW-0647">Proteasome</keyword>
<sequence>MQFYGDNSRLNGVHTCIIPAIAHGGSAQLAIDMLVTTLGFQLAGRLLSDHVASTITVQPLEAHPLSTVTEVFVQDDVVVIQMRGPVLHQGPWSADLAAWLKQVGVRTVNVWSSVDRFARTDSQLEESNPIRHVGKNGGKIRRLEQLAASENTADIKKVVGTGNTARMVAAFAEAELECDAFFSFAGEGDNRAIARAFLDAIPMPVEKAPWREPESWEVVFQE</sequence>
<dbReference type="GO" id="GO:0005829">
    <property type="term" value="C:cytosol"/>
    <property type="evidence" value="ECO:0007669"/>
    <property type="project" value="TreeGrafter"/>
</dbReference>